<keyword evidence="4 7" id="KW-0812">Transmembrane</keyword>
<comment type="caution">
    <text evidence="8">The sequence shown here is derived from an EMBL/GenBank/DDBJ whole genome shotgun (WGS) entry which is preliminary data.</text>
</comment>
<dbReference type="Pfam" id="PF03601">
    <property type="entry name" value="Cons_hypoth698"/>
    <property type="match status" value="1"/>
</dbReference>
<protein>
    <submittedName>
        <fullName evidence="8">Putative integral membrane protein (TIGR00698 family)</fullName>
    </submittedName>
</protein>
<evidence type="ECO:0000256" key="4">
    <source>
        <dbReference type="ARBA" id="ARBA00022692"/>
    </source>
</evidence>
<evidence type="ECO:0000256" key="1">
    <source>
        <dbReference type="ARBA" id="ARBA00004651"/>
    </source>
</evidence>
<reference evidence="8 9" key="1">
    <citation type="submission" date="2019-02" db="EMBL/GenBank/DDBJ databases">
        <title>Sequencing the genomes of 1000 actinobacteria strains.</title>
        <authorList>
            <person name="Klenk H.-P."/>
        </authorList>
    </citation>
    <scope>NUCLEOTIDE SEQUENCE [LARGE SCALE GENOMIC DNA]</scope>
    <source>
        <strain evidence="8 9">DSM 17364</strain>
    </source>
</reference>
<evidence type="ECO:0000313" key="8">
    <source>
        <dbReference type="EMBL" id="RZU62703.1"/>
    </source>
</evidence>
<dbReference type="AlphaFoldDB" id="A0A4Q8AG74"/>
<keyword evidence="5 7" id="KW-1133">Transmembrane helix</keyword>
<proteinExistence type="inferred from homology"/>
<dbReference type="PANTHER" id="PTHR30106">
    <property type="entry name" value="INNER MEMBRANE PROTEIN YEIH-RELATED"/>
    <property type="match status" value="1"/>
</dbReference>
<comment type="subcellular location">
    <subcellularLocation>
        <location evidence="1">Cell membrane</location>
        <topology evidence="1">Multi-pass membrane protein</topology>
    </subcellularLocation>
</comment>
<organism evidence="8 9">
    <name type="scientific">Zhihengliuella halotolerans</name>
    <dbReference type="NCBI Taxonomy" id="370736"/>
    <lineage>
        <taxon>Bacteria</taxon>
        <taxon>Bacillati</taxon>
        <taxon>Actinomycetota</taxon>
        <taxon>Actinomycetes</taxon>
        <taxon>Micrococcales</taxon>
        <taxon>Micrococcaceae</taxon>
        <taxon>Zhihengliuella</taxon>
    </lineage>
</organism>
<feature type="transmembrane region" description="Helical" evidence="7">
    <location>
        <begin position="292"/>
        <end position="315"/>
    </location>
</feature>
<evidence type="ECO:0000256" key="3">
    <source>
        <dbReference type="ARBA" id="ARBA00022475"/>
    </source>
</evidence>
<name>A0A4Q8AG74_9MICC</name>
<keyword evidence="9" id="KW-1185">Reference proteome</keyword>
<dbReference type="EMBL" id="SHLA01000001">
    <property type="protein sequence ID" value="RZU62703.1"/>
    <property type="molecule type" value="Genomic_DNA"/>
</dbReference>
<feature type="transmembrane region" description="Helical" evidence="7">
    <location>
        <begin position="237"/>
        <end position="255"/>
    </location>
</feature>
<feature type="transmembrane region" description="Helical" evidence="7">
    <location>
        <begin position="21"/>
        <end position="45"/>
    </location>
</feature>
<dbReference type="RefSeq" id="WP_130451240.1">
    <property type="nucleotide sequence ID" value="NZ_SHLA01000001.1"/>
</dbReference>
<evidence type="ECO:0000256" key="2">
    <source>
        <dbReference type="ARBA" id="ARBA00007977"/>
    </source>
</evidence>
<feature type="transmembrane region" description="Helical" evidence="7">
    <location>
        <begin position="113"/>
        <end position="131"/>
    </location>
</feature>
<keyword evidence="3" id="KW-1003">Cell membrane</keyword>
<evidence type="ECO:0000256" key="7">
    <source>
        <dbReference type="SAM" id="Phobius"/>
    </source>
</evidence>
<evidence type="ECO:0000256" key="6">
    <source>
        <dbReference type="ARBA" id="ARBA00023136"/>
    </source>
</evidence>
<feature type="transmembrane region" description="Helical" evidence="7">
    <location>
        <begin position="267"/>
        <end position="286"/>
    </location>
</feature>
<evidence type="ECO:0000256" key="5">
    <source>
        <dbReference type="ARBA" id="ARBA00022989"/>
    </source>
</evidence>
<comment type="similarity">
    <text evidence="2">Belongs to the UPF0324 family.</text>
</comment>
<feature type="transmembrane region" description="Helical" evidence="7">
    <location>
        <begin position="143"/>
        <end position="160"/>
    </location>
</feature>
<feature type="transmembrane region" description="Helical" evidence="7">
    <location>
        <begin position="172"/>
        <end position="198"/>
    </location>
</feature>
<evidence type="ECO:0000313" key="9">
    <source>
        <dbReference type="Proteomes" id="UP000292685"/>
    </source>
</evidence>
<sequence>MPSPTRRTTRPQHPRGRDVAPARAAAVVLDLAPGAAVCLGAAALAWLAGRALPQVSPLLIAILAGALWRNLAPVPAALAPGVAFASRPLLRAGIVLLGLQLPLAALAGLGPGVLLVAAGTVAITFAATLWLGRMLGIEPGQRLLIAAGFSICGAAAIAAAEQPARARQDQVAAAVALVVLFGTAMIPLVPFLGALLGLGPAEIGMWIGASTHEVAQVVAAGGAVGGSALAVAVTVKLARVAMLAPVVAGISLYMRRRHAPGTGKRPPIVPLFVAGFLAAVLLRSTGIVPEPALAVAAGLQSLLLAAAMFALGLGVHLPSLLRVGGRPVLLATCSTAVVLAVSLAGVVFFPPA</sequence>
<gene>
    <name evidence="8" type="ORF">EV380_2305</name>
</gene>
<dbReference type="OrthoDB" id="9766798at2"/>
<feature type="transmembrane region" description="Helical" evidence="7">
    <location>
        <begin position="327"/>
        <end position="349"/>
    </location>
</feature>
<dbReference type="PANTHER" id="PTHR30106:SF2">
    <property type="entry name" value="UPF0324 INNER MEMBRANE PROTEIN YEIH"/>
    <property type="match status" value="1"/>
</dbReference>
<dbReference type="InterPro" id="IPR018383">
    <property type="entry name" value="UPF0324_pro"/>
</dbReference>
<dbReference type="GO" id="GO:0005886">
    <property type="term" value="C:plasma membrane"/>
    <property type="evidence" value="ECO:0007669"/>
    <property type="project" value="UniProtKB-SubCell"/>
</dbReference>
<keyword evidence="6 7" id="KW-0472">Membrane</keyword>
<accession>A0A4Q8AG74</accession>
<dbReference type="Proteomes" id="UP000292685">
    <property type="component" value="Unassembled WGS sequence"/>
</dbReference>